<dbReference type="Proteomes" id="UP000022910">
    <property type="component" value="Unassembled WGS sequence"/>
</dbReference>
<name>A0A015K898_RHIIW</name>
<organism evidence="1 2">
    <name type="scientific">Rhizophagus irregularis (strain DAOM 197198w)</name>
    <name type="common">Glomus intraradices</name>
    <dbReference type="NCBI Taxonomy" id="1432141"/>
    <lineage>
        <taxon>Eukaryota</taxon>
        <taxon>Fungi</taxon>
        <taxon>Fungi incertae sedis</taxon>
        <taxon>Mucoromycota</taxon>
        <taxon>Glomeromycotina</taxon>
        <taxon>Glomeromycetes</taxon>
        <taxon>Glomerales</taxon>
        <taxon>Glomeraceae</taxon>
        <taxon>Rhizophagus</taxon>
    </lineage>
</organism>
<dbReference type="HOGENOM" id="CLU_028913_2_1_1"/>
<protein>
    <submittedName>
        <fullName evidence="1">Uncharacterized protein</fullName>
    </submittedName>
</protein>
<evidence type="ECO:0000313" key="2">
    <source>
        <dbReference type="Proteomes" id="UP000022910"/>
    </source>
</evidence>
<comment type="caution">
    <text evidence="1">The sequence shown here is derived from an EMBL/GenBank/DDBJ whole genome shotgun (WGS) entry which is preliminary data.</text>
</comment>
<dbReference type="EMBL" id="JEMT01023805">
    <property type="protein sequence ID" value="EXX63714.1"/>
    <property type="molecule type" value="Genomic_DNA"/>
</dbReference>
<dbReference type="AlphaFoldDB" id="A0A015K898"/>
<dbReference type="STRING" id="1432141.A0A015K898"/>
<reference evidence="1 2" key="1">
    <citation type="submission" date="2014-02" db="EMBL/GenBank/DDBJ databases">
        <title>Single nucleus genome sequencing reveals high similarity among nuclei of an endomycorrhizal fungus.</title>
        <authorList>
            <person name="Lin K."/>
            <person name="Geurts R."/>
            <person name="Zhang Z."/>
            <person name="Limpens E."/>
            <person name="Saunders D.G."/>
            <person name="Mu D."/>
            <person name="Pang E."/>
            <person name="Cao H."/>
            <person name="Cha H."/>
            <person name="Lin T."/>
            <person name="Zhou Q."/>
            <person name="Shang Y."/>
            <person name="Li Y."/>
            <person name="Ivanov S."/>
            <person name="Sharma T."/>
            <person name="Velzen R.V."/>
            <person name="Ruijter N.D."/>
            <person name="Aanen D.K."/>
            <person name="Win J."/>
            <person name="Kamoun S."/>
            <person name="Bisseling T."/>
            <person name="Huang S."/>
        </authorList>
    </citation>
    <scope>NUCLEOTIDE SEQUENCE [LARGE SCALE GENOMIC DNA]</scope>
    <source>
        <strain evidence="2">DAOM197198w</strain>
    </source>
</reference>
<gene>
    <name evidence="1" type="ORF">RirG_149750</name>
</gene>
<sequence length="534" mass="62860">MACSKIFSGNLPELTSKIMQNFQEDFSTLHSCVLVSRSWCRLAIPLLWEDPFYKYLPKNYHFIDIYLDKLKKDDKVKLNEYGIITDLFPSNTLFNYPKFIKCLNIKNTVSSIKNWIENAKVSSYDKDLKLSNFIFFSLIKVFIENEASLHTFEVQYIFNSDYFKSSFQLILQNPNFICNVKDLKFDFRRLTSNLLSSLKCFYSNCKSISSLYIYSLIENYAVKDLSKIIHSQQNLKKICFDSEICILKSLKNSNCSNTLKTIIFYGIDFENLKFDFNEIFEQLNVLESIHILYCSSPLNSTIIQQIVNLTKPFKLKSLFIDEFYATQIESLKLLLQKSGNYLENIGFELSMDHETDLQFIKLIKIYCNNIIFLEVFGYGDQNIFASFDLIKNVQQNLNYLTINSQSKLSSIILRNLRQILPNRLEYLSLDLKFSINDLEVLFKDTKNVFIRKLLIINRQESDDILPCIKKYIMKEKRVAYLAVKVFFISSNRVTTIKDLFHSKDEVEEFKLYDIQVTNYDVSRIQVCKFINEMY</sequence>
<dbReference type="OrthoDB" id="1751604at2759"/>
<keyword evidence="2" id="KW-1185">Reference proteome</keyword>
<evidence type="ECO:0000313" key="1">
    <source>
        <dbReference type="EMBL" id="EXX63714.1"/>
    </source>
</evidence>
<proteinExistence type="predicted"/>
<accession>A0A015K898</accession>